<evidence type="ECO:0000256" key="3">
    <source>
        <dbReference type="ARBA" id="ARBA00022679"/>
    </source>
</evidence>
<dbReference type="OrthoDB" id="191334at2759"/>
<dbReference type="GO" id="GO:0016757">
    <property type="term" value="F:glycosyltransferase activity"/>
    <property type="evidence" value="ECO:0007669"/>
    <property type="project" value="UniProtKB-KW"/>
</dbReference>
<evidence type="ECO:0000256" key="4">
    <source>
        <dbReference type="ARBA" id="ARBA00023136"/>
    </source>
</evidence>
<gene>
    <name evidence="6" type="ORF">C2845_PM15G09730</name>
</gene>
<evidence type="ECO:0000313" key="6">
    <source>
        <dbReference type="EMBL" id="RLM73419.1"/>
    </source>
</evidence>
<name>A0A3L6Q425_PANMI</name>
<comment type="subcellular location">
    <subcellularLocation>
        <location evidence="1">Membrane</location>
        <topology evidence="1">Single-pass type II membrane protein</topology>
    </subcellularLocation>
</comment>
<dbReference type="Pfam" id="PF02485">
    <property type="entry name" value="Branch"/>
    <property type="match status" value="1"/>
</dbReference>
<keyword evidence="7" id="KW-1185">Reference proteome</keyword>
<proteinExistence type="predicted"/>
<dbReference type="Proteomes" id="UP000275267">
    <property type="component" value="Unassembled WGS sequence"/>
</dbReference>
<keyword evidence="2" id="KW-0328">Glycosyltransferase</keyword>
<dbReference type="GO" id="GO:0016020">
    <property type="term" value="C:membrane"/>
    <property type="evidence" value="ECO:0007669"/>
    <property type="project" value="UniProtKB-SubCell"/>
</dbReference>
<evidence type="ECO:0000256" key="5">
    <source>
        <dbReference type="ARBA" id="ARBA00023180"/>
    </source>
</evidence>
<dbReference type="AlphaFoldDB" id="A0A3L6Q425"/>
<organism evidence="6 7">
    <name type="scientific">Panicum miliaceum</name>
    <name type="common">Proso millet</name>
    <name type="synonym">Broomcorn millet</name>
    <dbReference type="NCBI Taxonomy" id="4540"/>
    <lineage>
        <taxon>Eukaryota</taxon>
        <taxon>Viridiplantae</taxon>
        <taxon>Streptophyta</taxon>
        <taxon>Embryophyta</taxon>
        <taxon>Tracheophyta</taxon>
        <taxon>Spermatophyta</taxon>
        <taxon>Magnoliopsida</taxon>
        <taxon>Liliopsida</taxon>
        <taxon>Poales</taxon>
        <taxon>Poaceae</taxon>
        <taxon>PACMAD clade</taxon>
        <taxon>Panicoideae</taxon>
        <taxon>Panicodae</taxon>
        <taxon>Paniceae</taxon>
        <taxon>Panicinae</taxon>
        <taxon>Panicum</taxon>
        <taxon>Panicum sect. Panicum</taxon>
    </lineage>
</organism>
<dbReference type="InterPro" id="IPR003406">
    <property type="entry name" value="Glyco_trans_14"/>
</dbReference>
<keyword evidence="3" id="KW-0808">Transferase</keyword>
<keyword evidence="4" id="KW-0472">Membrane</keyword>
<keyword evidence="5" id="KW-0325">Glycoprotein</keyword>
<protein>
    <submittedName>
        <fullName evidence="6">Uncharacterized protein</fullName>
    </submittedName>
</protein>
<dbReference type="STRING" id="4540.A0A3L6Q425"/>
<evidence type="ECO:0000256" key="2">
    <source>
        <dbReference type="ARBA" id="ARBA00022676"/>
    </source>
</evidence>
<accession>A0A3L6Q425</accession>
<sequence>MDAPRDGSCQRGFRNSRDVTEWNAVRDDPDPMIDAPEVPEGSGTLRFFPMILMVDPGGIANWSVTHVDWSEGKWHSRSYRAADVTYELFKNITSVNENFHKDGDDKRVATLTHVCGMEQKDRATFLLENFTQKL</sequence>
<comment type="caution">
    <text evidence="6">The sequence shown here is derived from an EMBL/GenBank/DDBJ whole genome shotgun (WGS) entry which is preliminary data.</text>
</comment>
<evidence type="ECO:0000256" key="1">
    <source>
        <dbReference type="ARBA" id="ARBA00004606"/>
    </source>
</evidence>
<dbReference type="EMBL" id="PQIB02000013">
    <property type="protein sequence ID" value="RLM73419.1"/>
    <property type="molecule type" value="Genomic_DNA"/>
</dbReference>
<reference evidence="7" key="1">
    <citation type="journal article" date="2019" name="Nat. Commun.">
        <title>The genome of broomcorn millet.</title>
        <authorList>
            <person name="Zou C."/>
            <person name="Miki D."/>
            <person name="Li D."/>
            <person name="Tang Q."/>
            <person name="Xiao L."/>
            <person name="Rajput S."/>
            <person name="Deng P."/>
            <person name="Jia W."/>
            <person name="Huang R."/>
            <person name="Zhang M."/>
            <person name="Sun Y."/>
            <person name="Hu J."/>
            <person name="Fu X."/>
            <person name="Schnable P.S."/>
            <person name="Li F."/>
            <person name="Zhang H."/>
            <person name="Feng B."/>
            <person name="Zhu X."/>
            <person name="Liu R."/>
            <person name="Schnable J.C."/>
            <person name="Zhu J.-K."/>
            <person name="Zhang H."/>
        </authorList>
    </citation>
    <scope>NUCLEOTIDE SEQUENCE [LARGE SCALE GENOMIC DNA]</scope>
</reference>
<evidence type="ECO:0000313" key="7">
    <source>
        <dbReference type="Proteomes" id="UP000275267"/>
    </source>
</evidence>